<dbReference type="InterPro" id="IPR037294">
    <property type="entry name" value="ABC_BtuC-like"/>
</dbReference>
<dbReference type="SUPFAM" id="SSF81345">
    <property type="entry name" value="ABC transporter involved in vitamin B12 uptake, BtuC"/>
    <property type="match status" value="1"/>
</dbReference>
<accession>A0ABS3U3F2</accession>
<evidence type="ECO:0000256" key="8">
    <source>
        <dbReference type="SAM" id="Phobius"/>
    </source>
</evidence>
<evidence type="ECO:0000256" key="3">
    <source>
        <dbReference type="ARBA" id="ARBA00022448"/>
    </source>
</evidence>
<keyword evidence="4" id="KW-1003">Cell membrane</keyword>
<dbReference type="InterPro" id="IPR000522">
    <property type="entry name" value="ABC_transptr_permease_BtuC"/>
</dbReference>
<feature type="transmembrane region" description="Helical" evidence="8">
    <location>
        <begin position="331"/>
        <end position="348"/>
    </location>
</feature>
<dbReference type="PANTHER" id="PTHR30472:SF24">
    <property type="entry name" value="FERRIC ENTEROBACTIN TRANSPORT SYSTEM PERMEASE PROTEIN FEPG"/>
    <property type="match status" value="1"/>
</dbReference>
<feature type="transmembrane region" description="Helical" evidence="8">
    <location>
        <begin position="300"/>
        <end position="319"/>
    </location>
</feature>
<dbReference type="PANTHER" id="PTHR30472">
    <property type="entry name" value="FERRIC ENTEROBACTIN TRANSPORT SYSTEM PERMEASE PROTEIN"/>
    <property type="match status" value="1"/>
</dbReference>
<dbReference type="Proteomes" id="UP000681341">
    <property type="component" value="Unassembled WGS sequence"/>
</dbReference>
<comment type="subcellular location">
    <subcellularLocation>
        <location evidence="1">Cell membrane</location>
        <topology evidence="1">Multi-pass membrane protein</topology>
    </subcellularLocation>
</comment>
<name>A0ABS3U3F2_9ACTN</name>
<evidence type="ECO:0000256" key="2">
    <source>
        <dbReference type="ARBA" id="ARBA00007935"/>
    </source>
</evidence>
<reference evidence="9 10" key="1">
    <citation type="submission" date="2021-03" db="EMBL/GenBank/DDBJ databases">
        <title>Glycomyces sp. nov., a novel actinomycete isolated from soil.</title>
        <authorList>
            <person name="Yang X."/>
            <person name="Xu X."/>
        </authorList>
    </citation>
    <scope>NUCLEOTIDE SEQUENCE [LARGE SCALE GENOMIC DNA]</scope>
    <source>
        <strain evidence="9 10">NEAU-S30</strain>
    </source>
</reference>
<feature type="transmembrane region" description="Helical" evidence="8">
    <location>
        <begin position="118"/>
        <end position="142"/>
    </location>
</feature>
<evidence type="ECO:0000256" key="1">
    <source>
        <dbReference type="ARBA" id="ARBA00004651"/>
    </source>
</evidence>
<evidence type="ECO:0000256" key="6">
    <source>
        <dbReference type="ARBA" id="ARBA00022989"/>
    </source>
</evidence>
<feature type="transmembrane region" description="Helical" evidence="8">
    <location>
        <begin position="36"/>
        <end position="54"/>
    </location>
</feature>
<dbReference type="EMBL" id="JAGFNP010000005">
    <property type="protein sequence ID" value="MBO3733265.1"/>
    <property type="molecule type" value="Genomic_DNA"/>
</dbReference>
<dbReference type="RefSeq" id="WP_208496190.1">
    <property type="nucleotide sequence ID" value="NZ_JAGFNP010000005.1"/>
</dbReference>
<feature type="transmembrane region" description="Helical" evidence="8">
    <location>
        <begin position="149"/>
        <end position="166"/>
    </location>
</feature>
<comment type="caution">
    <text evidence="9">The sequence shown here is derived from an EMBL/GenBank/DDBJ whole genome shotgun (WGS) entry which is preliminary data.</text>
</comment>
<evidence type="ECO:0000256" key="5">
    <source>
        <dbReference type="ARBA" id="ARBA00022692"/>
    </source>
</evidence>
<evidence type="ECO:0000313" key="9">
    <source>
        <dbReference type="EMBL" id="MBO3733265.1"/>
    </source>
</evidence>
<proteinExistence type="inferred from homology"/>
<evidence type="ECO:0000256" key="7">
    <source>
        <dbReference type="ARBA" id="ARBA00023136"/>
    </source>
</evidence>
<protein>
    <submittedName>
        <fullName evidence="9">Iron ABC transporter permease</fullName>
    </submittedName>
</protein>
<feature type="transmembrane region" description="Helical" evidence="8">
    <location>
        <begin position="214"/>
        <end position="234"/>
    </location>
</feature>
<dbReference type="Gene3D" id="1.10.3470.10">
    <property type="entry name" value="ABC transporter involved in vitamin B12 uptake, BtuC"/>
    <property type="match status" value="1"/>
</dbReference>
<gene>
    <name evidence="9" type="ORF">J5V16_10555</name>
</gene>
<comment type="similarity">
    <text evidence="2">Belongs to the binding-protein-dependent transport system permease family. FecCD subfamily.</text>
</comment>
<keyword evidence="5 8" id="KW-0812">Transmembrane</keyword>
<sequence>MTRTELQRSEPRTLPLPGRTVLRSGDLSITVHRRSALVCALFLIALLGAVTAALCLGDTYITFADTIATLTGTTGYDRTIEVLRLPRTVLAVAAGAALGIAGALIQSVARNPLASPDIIGVTAGAGLAATFALTAGLAYALLAPAALTGGLAAAALVLLAAARGSLSAPRFVLAGVAVAVLLKSGTQILLLAADAIDAQRAQIWLIGTLAGRGWTEAAFLGAFLLLALPALVWAQRALDTTDLDDPTATGIGVRVTRQRIALAVLGVVLASAAVAQVGAVEFVALAAPQIARRLARTSRPPLLASALTGAVLLVLADWIGRTAFGDYQMPAGVLTAALGGVYLIYLLLTKGTRNEKQTPGPWSRLRLRARAGRVRDL</sequence>
<keyword evidence="10" id="KW-1185">Reference proteome</keyword>
<feature type="transmembrane region" description="Helical" evidence="8">
    <location>
        <begin position="88"/>
        <end position="106"/>
    </location>
</feature>
<keyword evidence="7 8" id="KW-0472">Membrane</keyword>
<evidence type="ECO:0000256" key="4">
    <source>
        <dbReference type="ARBA" id="ARBA00022475"/>
    </source>
</evidence>
<organism evidence="9 10">
    <name type="scientific">Glycomyces niveus</name>
    <dbReference type="NCBI Taxonomy" id="2820287"/>
    <lineage>
        <taxon>Bacteria</taxon>
        <taxon>Bacillati</taxon>
        <taxon>Actinomycetota</taxon>
        <taxon>Actinomycetes</taxon>
        <taxon>Glycomycetales</taxon>
        <taxon>Glycomycetaceae</taxon>
        <taxon>Glycomyces</taxon>
    </lineage>
</organism>
<keyword evidence="3" id="KW-0813">Transport</keyword>
<dbReference type="CDD" id="cd06550">
    <property type="entry name" value="TM_ABC_iron-siderophores_like"/>
    <property type="match status" value="1"/>
</dbReference>
<keyword evidence="6 8" id="KW-1133">Transmembrane helix</keyword>
<dbReference type="Pfam" id="PF01032">
    <property type="entry name" value="FecCD"/>
    <property type="match status" value="1"/>
</dbReference>
<evidence type="ECO:0000313" key="10">
    <source>
        <dbReference type="Proteomes" id="UP000681341"/>
    </source>
</evidence>
<feature type="transmembrane region" description="Helical" evidence="8">
    <location>
        <begin position="172"/>
        <end position="193"/>
    </location>
</feature>